<proteinExistence type="predicted"/>
<reference evidence="2" key="2">
    <citation type="submission" date="2013-12" db="EMBL/GenBank/DDBJ databases">
        <authorList>
            <person name="Yu Y."/>
            <person name="Lee S."/>
            <person name="de Baynast K."/>
            <person name="Wissotski M."/>
            <person name="Liu L."/>
            <person name="Talag J."/>
            <person name="Goicoechea J."/>
            <person name="Angelova A."/>
            <person name="Jetty R."/>
            <person name="Kudrna D."/>
            <person name="Golser W."/>
            <person name="Rivera L."/>
            <person name="Zhang J."/>
            <person name="Wing R."/>
        </authorList>
    </citation>
    <scope>NUCLEOTIDE SEQUENCE</scope>
</reference>
<reference evidence="1 2" key="1">
    <citation type="submission" date="2012-08" db="EMBL/GenBank/DDBJ databases">
        <title>Oryza genome evolution.</title>
        <authorList>
            <person name="Wing R.A."/>
        </authorList>
    </citation>
    <scope>NUCLEOTIDE SEQUENCE</scope>
</reference>
<dbReference type="AntiFam" id="ANF00062">
    <property type="entry name" value="Shadow ORF (opposite ABC transporter protein)"/>
</dbReference>
<organism evidence="1 2">
    <name type="scientific">Leersia perrieri</name>
    <dbReference type="NCBI Taxonomy" id="77586"/>
    <lineage>
        <taxon>Eukaryota</taxon>
        <taxon>Viridiplantae</taxon>
        <taxon>Streptophyta</taxon>
        <taxon>Embryophyta</taxon>
        <taxon>Tracheophyta</taxon>
        <taxon>Spermatophyta</taxon>
        <taxon>Magnoliopsida</taxon>
        <taxon>Liliopsida</taxon>
        <taxon>Poales</taxon>
        <taxon>Poaceae</taxon>
        <taxon>BOP clade</taxon>
        <taxon>Oryzoideae</taxon>
        <taxon>Oryzeae</taxon>
        <taxon>Oryzinae</taxon>
        <taxon>Leersia</taxon>
    </lineage>
</organism>
<evidence type="ECO:0000313" key="2">
    <source>
        <dbReference type="Proteomes" id="UP000032180"/>
    </source>
</evidence>
<dbReference type="Proteomes" id="UP000032180">
    <property type="component" value="Chromosome 5"/>
</dbReference>
<sequence length="74" mass="7692">MTVVRFVMTLSRASCTTLSDSVSKALVASSNSRILGSLRIALAIAILCFWPPDNCVPCSPTKPTVCSTTTAASA</sequence>
<dbReference type="Gramene" id="LPERR05G02260.8">
    <property type="protein sequence ID" value="LPERR05G02260.8"/>
    <property type="gene ID" value="LPERR05G02260"/>
</dbReference>
<reference evidence="1" key="3">
    <citation type="submission" date="2015-04" db="UniProtKB">
        <authorList>
            <consortium name="EnsemblPlants"/>
        </authorList>
    </citation>
    <scope>IDENTIFICATION</scope>
</reference>
<keyword evidence="2" id="KW-1185">Reference proteome</keyword>
<name>A0A0D9WCH4_9ORYZ</name>
<dbReference type="EnsemblPlants" id="LPERR05G02260.8">
    <property type="protein sequence ID" value="LPERR05G02260.8"/>
    <property type="gene ID" value="LPERR05G02260"/>
</dbReference>
<protein>
    <submittedName>
        <fullName evidence="1">Uncharacterized protein</fullName>
    </submittedName>
</protein>
<dbReference type="AlphaFoldDB" id="A0A0D9WCH4"/>
<dbReference type="HOGENOM" id="CLU_200734_0_0_1"/>
<accession>A0A0D9WCH4</accession>
<evidence type="ECO:0000313" key="1">
    <source>
        <dbReference type="EnsemblPlants" id="LPERR05G02260.8"/>
    </source>
</evidence>